<sequence>MENNEVIQEEAVKDHNMTRMGEMPVGKLIVTMSWPAVISMFIQAFYNVVDSFFVSLISEQALAAVTYIFPVQVLIIAFGVGTGVGINSLISRRLGARRYEEADLAASHGYRLSFFNWLLFAVIGLFFSRPIMELLSDTPYIVENGTSYMMIITIGSLFCMIQMSTEKILQATGNMMFPMICGVAGAVTNIIFDPVLIFGMGPFPEMGVTGAAVATVFGQLVSMVMGQIFLFGKKHAVHVKLRGWKFQKRIIKDIYAVGAPAILMQSIMSLMQFGMNAILGSLNETAVAVMGVYGRMQSFIFMPVLGLNQGVLPIMGYNYGARKRDRFMETFKKGFAMAFCIMLLGLIIFQLFPRELLSIFNSQNSQEMYDIGIPALRIISLCFLPAAFGIMASSVFQSMGHGFMSLWGSLIRQLIGILPLAWMLTRMAGLELVWYAFPLAEILGTLYFAIALRYIHQKEIRRIGIVEENTY</sequence>
<dbReference type="GO" id="GO:0015297">
    <property type="term" value="F:antiporter activity"/>
    <property type="evidence" value="ECO:0007669"/>
    <property type="project" value="UniProtKB-KW"/>
</dbReference>
<evidence type="ECO:0000256" key="13">
    <source>
        <dbReference type="SAM" id="Phobius"/>
    </source>
</evidence>
<reference evidence="14" key="2">
    <citation type="journal article" date="2021" name="PeerJ">
        <title>Extensive microbial diversity within the chicken gut microbiome revealed by metagenomics and culture.</title>
        <authorList>
            <person name="Gilroy R."/>
            <person name="Ravi A."/>
            <person name="Getino M."/>
            <person name="Pursley I."/>
            <person name="Horton D.L."/>
            <person name="Alikhan N.F."/>
            <person name="Baker D."/>
            <person name="Gharbi K."/>
            <person name="Hall N."/>
            <person name="Watson M."/>
            <person name="Adriaenssens E.M."/>
            <person name="Foster-Nyarko E."/>
            <person name="Jarju S."/>
            <person name="Secka A."/>
            <person name="Antonio M."/>
            <person name="Oren A."/>
            <person name="Chaudhuri R.R."/>
            <person name="La Ragione R."/>
            <person name="Hildebrand F."/>
            <person name="Pallen M.J."/>
        </authorList>
    </citation>
    <scope>NUCLEOTIDE SEQUENCE</scope>
    <source>
        <strain evidence="14">ChiHcec3-6078</strain>
    </source>
</reference>
<organism evidence="14 15">
    <name type="scientific">Candidatus Allocopromorpha excrementigallinarum</name>
    <dbReference type="NCBI Taxonomy" id="2840742"/>
    <lineage>
        <taxon>Bacteria</taxon>
        <taxon>Bacillati</taxon>
        <taxon>Bacillota</taxon>
        <taxon>Clostridia</taxon>
        <taxon>Eubacteriales</taxon>
        <taxon>Eubacteriaceae</taxon>
        <taxon>Eubacteriaceae incertae sedis</taxon>
        <taxon>Candidatus Allocopromorpha</taxon>
    </lineage>
</organism>
<feature type="transmembrane region" description="Helical" evidence="13">
    <location>
        <begin position="299"/>
        <end position="319"/>
    </location>
</feature>
<feature type="transmembrane region" description="Helical" evidence="13">
    <location>
        <begin position="66"/>
        <end position="90"/>
    </location>
</feature>
<keyword evidence="5" id="KW-0813">Transport</keyword>
<feature type="transmembrane region" description="Helical" evidence="13">
    <location>
        <begin position="147"/>
        <end position="165"/>
    </location>
</feature>
<dbReference type="InterPro" id="IPR002528">
    <property type="entry name" value="MATE_fam"/>
</dbReference>
<feature type="transmembrane region" description="Helical" evidence="13">
    <location>
        <begin position="371"/>
        <end position="391"/>
    </location>
</feature>
<evidence type="ECO:0000256" key="12">
    <source>
        <dbReference type="ARBA" id="ARBA00031636"/>
    </source>
</evidence>
<evidence type="ECO:0000256" key="8">
    <source>
        <dbReference type="ARBA" id="ARBA00022692"/>
    </source>
</evidence>
<reference evidence="14" key="1">
    <citation type="submission" date="2020-10" db="EMBL/GenBank/DDBJ databases">
        <authorList>
            <person name="Gilroy R."/>
        </authorList>
    </citation>
    <scope>NUCLEOTIDE SEQUENCE</scope>
    <source>
        <strain evidence="14">ChiHcec3-6078</strain>
    </source>
</reference>
<feature type="transmembrane region" description="Helical" evidence="13">
    <location>
        <begin position="211"/>
        <end position="232"/>
    </location>
</feature>
<comment type="subcellular location">
    <subcellularLocation>
        <location evidence="2">Cell membrane</location>
        <topology evidence="2">Multi-pass membrane protein</topology>
    </subcellularLocation>
</comment>
<feature type="transmembrane region" description="Helical" evidence="13">
    <location>
        <begin position="331"/>
        <end position="351"/>
    </location>
</feature>
<proteinExistence type="inferred from homology"/>
<keyword evidence="9 13" id="KW-1133">Transmembrane helix</keyword>
<dbReference type="NCBIfam" id="TIGR00797">
    <property type="entry name" value="matE"/>
    <property type="match status" value="1"/>
</dbReference>
<keyword evidence="8 13" id="KW-0812">Transmembrane</keyword>
<dbReference type="PANTHER" id="PTHR43298">
    <property type="entry name" value="MULTIDRUG RESISTANCE PROTEIN NORM-RELATED"/>
    <property type="match status" value="1"/>
</dbReference>
<evidence type="ECO:0000256" key="3">
    <source>
        <dbReference type="ARBA" id="ARBA00010199"/>
    </source>
</evidence>
<dbReference type="AlphaFoldDB" id="A0A9D1L7D9"/>
<evidence type="ECO:0000256" key="2">
    <source>
        <dbReference type="ARBA" id="ARBA00004651"/>
    </source>
</evidence>
<feature type="transmembrane region" description="Helical" evidence="13">
    <location>
        <begin position="110"/>
        <end position="127"/>
    </location>
</feature>
<keyword evidence="6" id="KW-0050">Antiport</keyword>
<feature type="transmembrane region" description="Helical" evidence="13">
    <location>
        <begin position="253"/>
        <end position="279"/>
    </location>
</feature>
<evidence type="ECO:0000256" key="11">
    <source>
        <dbReference type="ARBA" id="ARBA00023136"/>
    </source>
</evidence>
<dbReference type="CDD" id="cd13144">
    <property type="entry name" value="MATE_like_4"/>
    <property type="match status" value="1"/>
</dbReference>
<keyword evidence="7" id="KW-1003">Cell membrane</keyword>
<dbReference type="InterPro" id="IPR050222">
    <property type="entry name" value="MATE_MdtK"/>
</dbReference>
<evidence type="ECO:0000313" key="15">
    <source>
        <dbReference type="Proteomes" id="UP000824090"/>
    </source>
</evidence>
<evidence type="ECO:0000256" key="1">
    <source>
        <dbReference type="ARBA" id="ARBA00003408"/>
    </source>
</evidence>
<protein>
    <recommendedName>
        <fullName evidence="4">Probable multidrug resistance protein NorM</fullName>
    </recommendedName>
    <alternativeName>
        <fullName evidence="12">Multidrug-efflux transporter</fullName>
    </alternativeName>
</protein>
<evidence type="ECO:0000256" key="10">
    <source>
        <dbReference type="ARBA" id="ARBA00023065"/>
    </source>
</evidence>
<keyword evidence="10" id="KW-0406">Ion transport</keyword>
<evidence type="ECO:0000256" key="6">
    <source>
        <dbReference type="ARBA" id="ARBA00022449"/>
    </source>
</evidence>
<dbReference type="GO" id="GO:0005886">
    <property type="term" value="C:plasma membrane"/>
    <property type="evidence" value="ECO:0007669"/>
    <property type="project" value="UniProtKB-SubCell"/>
</dbReference>
<dbReference type="Pfam" id="PF01554">
    <property type="entry name" value="MatE"/>
    <property type="match status" value="2"/>
</dbReference>
<evidence type="ECO:0000313" key="14">
    <source>
        <dbReference type="EMBL" id="HIU26032.1"/>
    </source>
</evidence>
<evidence type="ECO:0000256" key="7">
    <source>
        <dbReference type="ARBA" id="ARBA00022475"/>
    </source>
</evidence>
<dbReference type="GO" id="GO:0042910">
    <property type="term" value="F:xenobiotic transmembrane transporter activity"/>
    <property type="evidence" value="ECO:0007669"/>
    <property type="project" value="InterPro"/>
</dbReference>
<dbReference type="GO" id="GO:0006811">
    <property type="term" value="P:monoatomic ion transport"/>
    <property type="evidence" value="ECO:0007669"/>
    <property type="project" value="UniProtKB-KW"/>
</dbReference>
<dbReference type="EMBL" id="DVMP01000112">
    <property type="protein sequence ID" value="HIU26032.1"/>
    <property type="molecule type" value="Genomic_DNA"/>
</dbReference>
<evidence type="ECO:0000256" key="9">
    <source>
        <dbReference type="ARBA" id="ARBA00022989"/>
    </source>
</evidence>
<feature type="transmembrane region" description="Helical" evidence="13">
    <location>
        <begin position="434"/>
        <end position="455"/>
    </location>
</feature>
<dbReference type="InterPro" id="IPR048279">
    <property type="entry name" value="MdtK-like"/>
</dbReference>
<comment type="caution">
    <text evidence="14">The sequence shown here is derived from an EMBL/GenBank/DDBJ whole genome shotgun (WGS) entry which is preliminary data.</text>
</comment>
<name>A0A9D1L7D9_9FIRM</name>
<evidence type="ECO:0000256" key="5">
    <source>
        <dbReference type="ARBA" id="ARBA00022448"/>
    </source>
</evidence>
<feature type="transmembrane region" description="Helical" evidence="13">
    <location>
        <begin position="25"/>
        <end position="46"/>
    </location>
</feature>
<gene>
    <name evidence="14" type="ORF">IAC50_06040</name>
</gene>
<evidence type="ECO:0000256" key="4">
    <source>
        <dbReference type="ARBA" id="ARBA00020268"/>
    </source>
</evidence>
<accession>A0A9D1L7D9</accession>
<feature type="transmembrane region" description="Helical" evidence="13">
    <location>
        <begin position="177"/>
        <end position="199"/>
    </location>
</feature>
<dbReference type="PANTHER" id="PTHR43298:SF2">
    <property type="entry name" value="FMN_FAD EXPORTER YEEO-RELATED"/>
    <property type="match status" value="1"/>
</dbReference>
<dbReference type="Proteomes" id="UP000824090">
    <property type="component" value="Unassembled WGS sequence"/>
</dbReference>
<dbReference type="PIRSF" id="PIRSF006603">
    <property type="entry name" value="DinF"/>
    <property type="match status" value="1"/>
</dbReference>
<comment type="function">
    <text evidence="1">Multidrug efflux pump.</text>
</comment>
<keyword evidence="11 13" id="KW-0472">Membrane</keyword>
<feature type="transmembrane region" description="Helical" evidence="13">
    <location>
        <begin position="403"/>
        <end position="422"/>
    </location>
</feature>
<comment type="similarity">
    <text evidence="3">Belongs to the multi antimicrobial extrusion (MATE) (TC 2.A.66.1) family.</text>
</comment>